<comment type="caution">
    <text evidence="1">The sequence shown here is derived from an EMBL/GenBank/DDBJ whole genome shotgun (WGS) entry which is preliminary data.</text>
</comment>
<gene>
    <name evidence="1" type="ORF">HPS56_12885</name>
</gene>
<evidence type="ECO:0008006" key="3">
    <source>
        <dbReference type="Google" id="ProtNLM"/>
    </source>
</evidence>
<protein>
    <recommendedName>
        <fullName evidence="3">SGNH/GDSL hydrolase family protein</fullName>
    </recommendedName>
</protein>
<dbReference type="EMBL" id="JABKKF010000019">
    <property type="protein sequence ID" value="NPD93207.1"/>
    <property type="molecule type" value="Genomic_DNA"/>
</dbReference>
<organism evidence="1 2">
    <name type="scientific">Xylanibacter muris</name>
    <dbReference type="NCBI Taxonomy" id="2736290"/>
    <lineage>
        <taxon>Bacteria</taxon>
        <taxon>Pseudomonadati</taxon>
        <taxon>Bacteroidota</taxon>
        <taxon>Bacteroidia</taxon>
        <taxon>Bacteroidales</taxon>
        <taxon>Prevotellaceae</taxon>
        <taxon>Xylanibacter</taxon>
    </lineage>
</organism>
<evidence type="ECO:0000313" key="1">
    <source>
        <dbReference type="EMBL" id="NPD93207.1"/>
    </source>
</evidence>
<dbReference type="Proteomes" id="UP000714420">
    <property type="component" value="Unassembled WGS sequence"/>
</dbReference>
<name>A0ABX2ASI3_9BACT</name>
<accession>A0ABX2ASI3</accession>
<dbReference type="RefSeq" id="WP_172277418.1">
    <property type="nucleotide sequence ID" value="NZ_CASHBK010000022.1"/>
</dbReference>
<proteinExistence type="predicted"/>
<keyword evidence="2" id="KW-1185">Reference proteome</keyword>
<sequence>MVIATIPLTVPVALYFICDPFKVLRTYDDYFADGLSVNKGVVTASTFEAENPAHHYDSFILGSSISCYYEADNWKKFLEPGARPFHFDTSNQPIRTLRRTVEYLERNAYSLRNILIVLDPFIFRLQPDKTDMVFIDPPQIRKEWWYKTFFHYKMISHFLNVKYLVSYLPWLYSKEKRSYCDTNIFEPQPITWDRITNEEHVYSWDDSISHCPEIFYARHPIGCEPKPYNSSKENLINKDIEEDMRTIAVILNRNGCNYKVVISPNLRREVLNECDDRIMRNIFGHNYHNLGRDFHAAMTDHTNFYDNTHYRASLAGQIMQKIYAGTDIENMNRLFLND</sequence>
<evidence type="ECO:0000313" key="2">
    <source>
        <dbReference type="Proteomes" id="UP000714420"/>
    </source>
</evidence>
<reference evidence="1 2" key="1">
    <citation type="submission" date="2020-05" db="EMBL/GenBank/DDBJ databases">
        <title>Distinct polysaccharide utilization as determinants for interspecies competition between intestinal Prevotella spp.</title>
        <authorList>
            <person name="Galvez E.J.C."/>
            <person name="Iljazovic A."/>
            <person name="Strowig T."/>
        </authorList>
    </citation>
    <scope>NUCLEOTIDE SEQUENCE [LARGE SCALE GENOMIC DNA]</scope>
    <source>
        <strain evidence="1 2">PMUR</strain>
    </source>
</reference>